<dbReference type="PANTHER" id="PTHR16943">
    <property type="entry name" value="2-METHYLCITRATE DEHYDRATASE-RELATED"/>
    <property type="match status" value="1"/>
</dbReference>
<sequence>MNETAELAEFVASTGEIPALAHSRLRDLFLDYIGNSAFAAARAENAPAVRAAVAELDPGDGPGTVIGEAKGYHWPYAALLNGCYAHSLDFDDTNRRQTGHPGAPVISAALAEAERSGADGGAFLDALAVGYEVSCRVGAAVGPTSYDRGFHLTSTSGIFGAVAAVAKLRGFDQPTVENAFGLALSKAAGSMQYLANGSWNKRLHPGFAAHDAIVSATLAEAGVRGASAAFEGQYGLLTGYSDDPRPAALTERLGDEWLLLETGIKPYPSCRFAHAPIDAALALRAQVPEAEREEAEIAIAIGPTAMKIVGAPTAAKLAPQSSVDAQFSVYFQVALAWLDGKVDWQSYERLHDKDVAAVIGRITTHAGNLAEHGATVTVQAGGRELSTTVTAPLGEPENWVGGTALLEKFTSLAGAVYGDQHAKKIADAVAGLRSGTDVRALARLLRLG</sequence>
<dbReference type="SUPFAM" id="SSF103378">
    <property type="entry name" value="2-methylcitrate dehydratase PrpD"/>
    <property type="match status" value="1"/>
</dbReference>
<reference evidence="4 5" key="1">
    <citation type="submission" date="2017-12" db="EMBL/GenBank/DDBJ databases">
        <title>Sequencing the genomes of 1000 Actinobacteria strains.</title>
        <authorList>
            <person name="Klenk H.-P."/>
        </authorList>
    </citation>
    <scope>NUCLEOTIDE SEQUENCE [LARGE SCALE GENOMIC DNA]</scope>
    <source>
        <strain evidence="4 5">DSM 45165</strain>
    </source>
</reference>
<evidence type="ECO:0000313" key="4">
    <source>
        <dbReference type="EMBL" id="PKW00011.1"/>
    </source>
</evidence>
<comment type="similarity">
    <text evidence="1">Belongs to the PrpD family.</text>
</comment>
<evidence type="ECO:0000256" key="1">
    <source>
        <dbReference type="ARBA" id="ARBA00006174"/>
    </source>
</evidence>
<organism evidence="4 5">
    <name type="scientific">Amycolatopsis echigonensis</name>
    <dbReference type="NCBI Taxonomy" id="2576905"/>
    <lineage>
        <taxon>Bacteria</taxon>
        <taxon>Bacillati</taxon>
        <taxon>Actinomycetota</taxon>
        <taxon>Actinomycetes</taxon>
        <taxon>Pseudonocardiales</taxon>
        <taxon>Pseudonocardiaceae</taxon>
        <taxon>Amycolatopsis</taxon>
    </lineage>
</organism>
<evidence type="ECO:0000259" key="2">
    <source>
        <dbReference type="Pfam" id="PF03972"/>
    </source>
</evidence>
<dbReference type="Pfam" id="PF03972">
    <property type="entry name" value="MmgE_PrpD_N"/>
    <property type="match status" value="1"/>
</dbReference>
<dbReference type="InterPro" id="IPR005656">
    <property type="entry name" value="MmgE_PrpD"/>
</dbReference>
<evidence type="ECO:0000313" key="5">
    <source>
        <dbReference type="Proteomes" id="UP000233750"/>
    </source>
</evidence>
<dbReference type="Gene3D" id="3.30.1330.120">
    <property type="entry name" value="2-methylcitrate dehydratase PrpD"/>
    <property type="match status" value="1"/>
</dbReference>
<feature type="domain" description="MmgE/PrpD C-terminal" evidence="3">
    <location>
        <begin position="267"/>
        <end position="429"/>
    </location>
</feature>
<comment type="caution">
    <text evidence="4">The sequence shown here is derived from an EMBL/GenBank/DDBJ whole genome shotgun (WGS) entry which is preliminary data.</text>
</comment>
<dbReference type="InterPro" id="IPR045337">
    <property type="entry name" value="MmgE_PrpD_C"/>
</dbReference>
<dbReference type="AlphaFoldDB" id="A0A2N3X1L5"/>
<accession>A0A2N3X1L5</accession>
<dbReference type="EMBL" id="PJMY01000001">
    <property type="protein sequence ID" value="PKW00011.1"/>
    <property type="molecule type" value="Genomic_DNA"/>
</dbReference>
<dbReference type="InterPro" id="IPR045336">
    <property type="entry name" value="MmgE_PrpD_N"/>
</dbReference>
<dbReference type="Proteomes" id="UP000233750">
    <property type="component" value="Unassembled WGS sequence"/>
</dbReference>
<dbReference type="Gene3D" id="1.10.4100.10">
    <property type="entry name" value="2-methylcitrate dehydratase PrpD"/>
    <property type="match status" value="1"/>
</dbReference>
<evidence type="ECO:0000259" key="3">
    <source>
        <dbReference type="Pfam" id="PF19305"/>
    </source>
</evidence>
<dbReference type="InterPro" id="IPR042188">
    <property type="entry name" value="MmgE/PrpD_sf_2"/>
</dbReference>
<name>A0A2N3X1L5_9PSEU</name>
<dbReference type="RefSeq" id="WP_101433737.1">
    <property type="nucleotide sequence ID" value="NZ_PJMY01000001.1"/>
</dbReference>
<dbReference type="GO" id="GO:0016829">
    <property type="term" value="F:lyase activity"/>
    <property type="evidence" value="ECO:0007669"/>
    <property type="project" value="InterPro"/>
</dbReference>
<dbReference type="InterPro" id="IPR042183">
    <property type="entry name" value="MmgE/PrpD_sf_1"/>
</dbReference>
<dbReference type="Pfam" id="PF19305">
    <property type="entry name" value="MmgE_PrpD_C"/>
    <property type="match status" value="1"/>
</dbReference>
<dbReference type="OrthoDB" id="9797528at2"/>
<dbReference type="InterPro" id="IPR036148">
    <property type="entry name" value="MmgE/PrpD_sf"/>
</dbReference>
<protein>
    <submittedName>
        <fullName evidence="4">2-methylcitrate dehydratase PrpD</fullName>
    </submittedName>
</protein>
<dbReference type="PANTHER" id="PTHR16943:SF8">
    <property type="entry name" value="2-METHYLCITRATE DEHYDRATASE"/>
    <property type="match status" value="1"/>
</dbReference>
<feature type="domain" description="MmgE/PrpD N-terminal" evidence="2">
    <location>
        <begin position="6"/>
        <end position="245"/>
    </location>
</feature>
<gene>
    <name evidence="4" type="ORF">ATK30_0082</name>
</gene>
<keyword evidence="5" id="KW-1185">Reference proteome</keyword>
<proteinExistence type="inferred from homology"/>